<dbReference type="GO" id="GO:0015820">
    <property type="term" value="P:L-leucine transport"/>
    <property type="evidence" value="ECO:0007669"/>
    <property type="project" value="TreeGrafter"/>
</dbReference>
<gene>
    <name evidence="10" type="ORF">BUL40_01095</name>
</gene>
<dbReference type="GO" id="GO:0005886">
    <property type="term" value="C:plasma membrane"/>
    <property type="evidence" value="ECO:0007669"/>
    <property type="project" value="UniProtKB-SubCell"/>
</dbReference>
<keyword evidence="8 9" id="KW-0472">Membrane</keyword>
<dbReference type="GO" id="GO:0015188">
    <property type="term" value="F:L-isoleucine transmembrane transporter activity"/>
    <property type="evidence" value="ECO:0007669"/>
    <property type="project" value="TreeGrafter"/>
</dbReference>
<comment type="similarity">
    <text evidence="2">Belongs to the branched chain amino acid transporter family.</text>
</comment>
<feature type="transmembrane region" description="Helical" evidence="9">
    <location>
        <begin position="185"/>
        <end position="208"/>
    </location>
</feature>
<feature type="transmembrane region" description="Helical" evidence="9">
    <location>
        <begin position="364"/>
        <end position="384"/>
    </location>
</feature>
<dbReference type="PANTHER" id="PTHR30588:SF0">
    <property type="entry name" value="BRANCHED-CHAIN AMINO ACID PERMEASE BRNQ"/>
    <property type="match status" value="1"/>
</dbReference>
<evidence type="ECO:0000256" key="7">
    <source>
        <dbReference type="ARBA" id="ARBA00022989"/>
    </source>
</evidence>
<dbReference type="OrthoDB" id="9783920at2"/>
<accession>A0A1V6LVH1</accession>
<feature type="transmembrane region" description="Helical" evidence="9">
    <location>
        <begin position="330"/>
        <end position="352"/>
    </location>
</feature>
<keyword evidence="4" id="KW-1003">Cell membrane</keyword>
<evidence type="ECO:0000256" key="5">
    <source>
        <dbReference type="ARBA" id="ARBA00022692"/>
    </source>
</evidence>
<evidence type="ECO:0000313" key="11">
    <source>
        <dbReference type="Proteomes" id="UP000191680"/>
    </source>
</evidence>
<feature type="transmembrane region" description="Helical" evidence="9">
    <location>
        <begin position="73"/>
        <end position="93"/>
    </location>
</feature>
<dbReference type="Proteomes" id="UP000191680">
    <property type="component" value="Unassembled WGS sequence"/>
</dbReference>
<evidence type="ECO:0000256" key="3">
    <source>
        <dbReference type="ARBA" id="ARBA00022448"/>
    </source>
</evidence>
<evidence type="ECO:0000313" key="10">
    <source>
        <dbReference type="EMBL" id="OQD44182.1"/>
    </source>
</evidence>
<dbReference type="GO" id="GO:0005304">
    <property type="term" value="F:L-valine transmembrane transporter activity"/>
    <property type="evidence" value="ECO:0007669"/>
    <property type="project" value="TreeGrafter"/>
</dbReference>
<feature type="transmembrane region" description="Helical" evidence="9">
    <location>
        <begin position="404"/>
        <end position="422"/>
    </location>
</feature>
<keyword evidence="11" id="KW-1185">Reference proteome</keyword>
<comment type="caution">
    <text evidence="10">The sequence shown here is derived from an EMBL/GenBank/DDBJ whole genome shotgun (WGS) entry which is preliminary data.</text>
</comment>
<keyword evidence="7 9" id="KW-1133">Transmembrane helix</keyword>
<keyword evidence="5 9" id="KW-0812">Transmembrane</keyword>
<evidence type="ECO:0000256" key="6">
    <source>
        <dbReference type="ARBA" id="ARBA00022970"/>
    </source>
</evidence>
<evidence type="ECO:0000256" key="9">
    <source>
        <dbReference type="SAM" id="Phobius"/>
    </source>
</evidence>
<feature type="transmembrane region" description="Helical" evidence="9">
    <location>
        <begin position="273"/>
        <end position="295"/>
    </location>
</feature>
<dbReference type="Pfam" id="PF05525">
    <property type="entry name" value="Branch_AA_trans"/>
    <property type="match status" value="1"/>
</dbReference>
<feature type="transmembrane region" description="Helical" evidence="9">
    <location>
        <begin position="307"/>
        <end position="324"/>
    </location>
</feature>
<evidence type="ECO:0000256" key="1">
    <source>
        <dbReference type="ARBA" id="ARBA00004651"/>
    </source>
</evidence>
<evidence type="ECO:0000256" key="2">
    <source>
        <dbReference type="ARBA" id="ARBA00008540"/>
    </source>
</evidence>
<dbReference type="RefSeq" id="WP_080317737.1">
    <property type="nucleotide sequence ID" value="NZ_MTBC01000001.1"/>
</dbReference>
<feature type="transmembrane region" description="Helical" evidence="9">
    <location>
        <begin position="38"/>
        <end position="61"/>
    </location>
</feature>
<dbReference type="EMBL" id="MTBC01000001">
    <property type="protein sequence ID" value="OQD44182.1"/>
    <property type="molecule type" value="Genomic_DNA"/>
</dbReference>
<dbReference type="PANTHER" id="PTHR30588">
    <property type="entry name" value="BRANCHED-CHAIN AMINO ACID TRANSPORT SYSTEM 2 CARRIER PROTEIN"/>
    <property type="match status" value="1"/>
</dbReference>
<dbReference type="InterPro" id="IPR004685">
    <property type="entry name" value="Brnchd-chn_aa_trnsp_Livcs"/>
</dbReference>
<keyword evidence="6" id="KW-0029">Amino-acid transport</keyword>
<feature type="transmembrane region" description="Helical" evidence="9">
    <location>
        <begin position="220"/>
        <end position="245"/>
    </location>
</feature>
<dbReference type="NCBIfam" id="TIGR00796">
    <property type="entry name" value="livcs"/>
    <property type="match status" value="1"/>
</dbReference>
<feature type="transmembrane region" description="Helical" evidence="9">
    <location>
        <begin position="113"/>
        <end position="131"/>
    </location>
</feature>
<keyword evidence="3" id="KW-0813">Transport</keyword>
<dbReference type="GO" id="GO:0015190">
    <property type="term" value="F:L-leucine transmembrane transporter activity"/>
    <property type="evidence" value="ECO:0007669"/>
    <property type="project" value="TreeGrafter"/>
</dbReference>
<organism evidence="10 11">
    <name type="scientific">Croceivirga radicis</name>
    <dbReference type="NCBI Taxonomy" id="1929488"/>
    <lineage>
        <taxon>Bacteria</taxon>
        <taxon>Pseudomonadati</taxon>
        <taxon>Bacteroidota</taxon>
        <taxon>Flavobacteriia</taxon>
        <taxon>Flavobacteriales</taxon>
        <taxon>Flavobacteriaceae</taxon>
        <taxon>Croceivirga</taxon>
    </lineage>
</organism>
<feature type="transmembrane region" description="Helical" evidence="9">
    <location>
        <begin position="143"/>
        <end position="165"/>
    </location>
</feature>
<reference evidence="10 11" key="1">
    <citation type="submission" date="2016-12" db="EMBL/GenBank/DDBJ databases">
        <authorList>
            <person name="Song W.-J."/>
            <person name="Kurnit D.M."/>
        </authorList>
    </citation>
    <scope>NUCLEOTIDE SEQUENCE [LARGE SCALE GENOMIC DNA]</scope>
    <source>
        <strain evidence="10 11">HSG9</strain>
    </source>
</reference>
<dbReference type="GO" id="GO:0015818">
    <property type="term" value="P:isoleucine transport"/>
    <property type="evidence" value="ECO:0007669"/>
    <property type="project" value="TreeGrafter"/>
</dbReference>
<name>A0A1V6LVH1_9FLAO</name>
<comment type="subcellular location">
    <subcellularLocation>
        <location evidence="1">Cell membrane</location>
        <topology evidence="1">Multi-pass membrane protein</topology>
    </subcellularLocation>
</comment>
<feature type="transmembrane region" description="Helical" evidence="9">
    <location>
        <begin position="7"/>
        <end position="26"/>
    </location>
</feature>
<dbReference type="AlphaFoldDB" id="A0A1V6LVH1"/>
<evidence type="ECO:0000256" key="4">
    <source>
        <dbReference type="ARBA" id="ARBA00022475"/>
    </source>
</evidence>
<proteinExistence type="inferred from homology"/>
<evidence type="ECO:0000256" key="8">
    <source>
        <dbReference type="ARBA" id="ARBA00023136"/>
    </source>
</evidence>
<sequence length="427" mass="46853">MLRKKDTFLVGFALFSLFFGAGNLILPPFLGLNASRDWWLVTIGFVVTGVIIPILGIWAHARLQGTLFDVAKKVSPLFSIIYCYLIYAIAVLLPAPRTAAVTHEIGILPVWDVSSWITSCVYFLLVFLFAINRSKVLGIIGKFLTPTILLILFGLIVMAIFNFPLDFNAKQVYTHALSHGFLEGYQTFDAIAAVVVGGVIIISINFDYKHLAYSQKKKLIARAGVIAGLGLALIYAGLILTGALVQPEFESSIDRTSLLKGISLLTLGKSGSLFLSILVSLACFTTAVGIVTGTADFIRGRFNNSNYAYVLTAGICSLLGILIGQFKVDFIIAVAIPSLMFIYPLTIILILLNSVPEKYGSKLVFRWVVGTTLLFSIPDFLNSLGFTVLSQNTFNWLPLAKYQMGWILPATLTFLATNLYYIKRSLN</sequence>
<protein>
    <submittedName>
        <fullName evidence="10">Branched-chain amino acid transport system II carrier protein</fullName>
    </submittedName>
</protein>